<reference evidence="3 4" key="1">
    <citation type="submission" date="2018-03" db="EMBL/GenBank/DDBJ databases">
        <title>Genomic Encyclopedia of Archaeal and Bacterial Type Strains, Phase II (KMG-II): from individual species to whole genera.</title>
        <authorList>
            <person name="Goeker M."/>
        </authorList>
    </citation>
    <scope>NUCLEOTIDE SEQUENCE [LARGE SCALE GENOMIC DNA]</scope>
    <source>
        <strain evidence="3 4">DSM 29328</strain>
    </source>
</reference>
<dbReference type="InterPro" id="IPR004394">
    <property type="entry name" value="Iojap/RsfS/C7orf30"/>
</dbReference>
<comment type="function">
    <text evidence="2">Functions as a ribosomal silencing factor. Interacts with ribosomal protein uL14 (rplN), blocking formation of intersubunit bridge B8. Prevents association of the 30S and 50S ribosomal subunits and the formation of functional ribosomes, thus repressing translation.</text>
</comment>
<dbReference type="GO" id="GO:0005737">
    <property type="term" value="C:cytoplasm"/>
    <property type="evidence" value="ECO:0007669"/>
    <property type="project" value="UniProtKB-SubCell"/>
</dbReference>
<keyword evidence="2" id="KW-0963">Cytoplasm</keyword>
<comment type="subunit">
    <text evidence="2">Interacts with ribosomal protein uL14 (rplN).</text>
</comment>
<dbReference type="Gene3D" id="3.30.460.10">
    <property type="entry name" value="Beta Polymerase, domain 2"/>
    <property type="match status" value="1"/>
</dbReference>
<dbReference type="GO" id="GO:0017148">
    <property type="term" value="P:negative regulation of translation"/>
    <property type="evidence" value="ECO:0007669"/>
    <property type="project" value="UniProtKB-UniRule"/>
</dbReference>
<comment type="caution">
    <text evidence="3">The sequence shown here is derived from an EMBL/GenBank/DDBJ whole genome shotgun (WGS) entry which is preliminary data.</text>
</comment>
<evidence type="ECO:0000313" key="3">
    <source>
        <dbReference type="EMBL" id="PRY20881.1"/>
    </source>
</evidence>
<dbReference type="EMBL" id="PVTD01000011">
    <property type="protein sequence ID" value="PRY20881.1"/>
    <property type="molecule type" value="Genomic_DNA"/>
</dbReference>
<dbReference type="GO" id="GO:0042256">
    <property type="term" value="P:cytosolic ribosome assembly"/>
    <property type="evidence" value="ECO:0007669"/>
    <property type="project" value="UniProtKB-UniRule"/>
</dbReference>
<dbReference type="Proteomes" id="UP000239480">
    <property type="component" value="Unassembled WGS sequence"/>
</dbReference>
<keyword evidence="2" id="KW-0678">Repressor</keyword>
<sequence length="192" mass="20772">MGAVAHKPCTEPVAEPPTGVVVEPSHIRCYRGVTSSVGAQTTRNQEGNVLSHHAEAATQTAAEEASMTMPNEFATAAKATLLERILSSLEEDKAEEIVTIDLRGKSEMADHMVVCSGRSSRQVASISDKLVERVKADFGIFSKVEGKDTGDWVLIDTGDVIVHVFRPEVREFYQLEKMWLSVGGTDKAGTQA</sequence>
<evidence type="ECO:0000256" key="2">
    <source>
        <dbReference type="HAMAP-Rule" id="MF_01477"/>
    </source>
</evidence>
<gene>
    <name evidence="2" type="primary">rsfS</name>
    <name evidence="3" type="ORF">CLV78_11135</name>
</gene>
<dbReference type="PANTHER" id="PTHR21043:SF0">
    <property type="entry name" value="MITOCHONDRIAL ASSEMBLY OF RIBOSOMAL LARGE SUBUNIT PROTEIN 1"/>
    <property type="match status" value="1"/>
</dbReference>
<keyword evidence="4" id="KW-1185">Reference proteome</keyword>
<dbReference type="SUPFAM" id="SSF81301">
    <property type="entry name" value="Nucleotidyltransferase"/>
    <property type="match status" value="1"/>
</dbReference>
<proteinExistence type="inferred from homology"/>
<comment type="subcellular location">
    <subcellularLocation>
        <location evidence="2">Cytoplasm</location>
    </subcellularLocation>
</comment>
<dbReference type="PANTHER" id="PTHR21043">
    <property type="entry name" value="IOJAP SUPERFAMILY ORTHOLOG"/>
    <property type="match status" value="1"/>
</dbReference>
<dbReference type="AlphaFoldDB" id="A0A2T0RIC5"/>
<comment type="similarity">
    <text evidence="1 2">Belongs to the Iojap/RsfS family.</text>
</comment>
<dbReference type="GO" id="GO:0090071">
    <property type="term" value="P:negative regulation of ribosome biogenesis"/>
    <property type="evidence" value="ECO:0007669"/>
    <property type="project" value="UniProtKB-UniRule"/>
</dbReference>
<evidence type="ECO:0000313" key="4">
    <source>
        <dbReference type="Proteomes" id="UP000239480"/>
    </source>
</evidence>
<organism evidence="3 4">
    <name type="scientific">Aliiruegeria haliotis</name>
    <dbReference type="NCBI Taxonomy" id="1280846"/>
    <lineage>
        <taxon>Bacteria</taxon>
        <taxon>Pseudomonadati</taxon>
        <taxon>Pseudomonadota</taxon>
        <taxon>Alphaproteobacteria</taxon>
        <taxon>Rhodobacterales</taxon>
        <taxon>Roseobacteraceae</taxon>
        <taxon>Aliiruegeria</taxon>
    </lineage>
</organism>
<dbReference type="InterPro" id="IPR043519">
    <property type="entry name" value="NT_sf"/>
</dbReference>
<protein>
    <recommendedName>
        <fullName evidence="2">Ribosomal silencing factor RsfS</fullName>
    </recommendedName>
</protein>
<dbReference type="GO" id="GO:0043023">
    <property type="term" value="F:ribosomal large subunit binding"/>
    <property type="evidence" value="ECO:0007669"/>
    <property type="project" value="TreeGrafter"/>
</dbReference>
<dbReference type="NCBIfam" id="TIGR00090">
    <property type="entry name" value="rsfS_iojap_ybeB"/>
    <property type="match status" value="1"/>
</dbReference>
<keyword evidence="2" id="KW-0810">Translation regulation</keyword>
<dbReference type="Pfam" id="PF02410">
    <property type="entry name" value="RsfS"/>
    <property type="match status" value="1"/>
</dbReference>
<evidence type="ECO:0000256" key="1">
    <source>
        <dbReference type="ARBA" id="ARBA00010574"/>
    </source>
</evidence>
<accession>A0A2T0RIC5</accession>
<name>A0A2T0RIC5_9RHOB</name>
<dbReference type="HAMAP" id="MF_01477">
    <property type="entry name" value="Iojap_RsfS"/>
    <property type="match status" value="1"/>
</dbReference>